<dbReference type="GO" id="GO:0045429">
    <property type="term" value="P:positive regulation of nitric oxide biosynthetic process"/>
    <property type="evidence" value="ECO:0007669"/>
    <property type="project" value="TreeGrafter"/>
</dbReference>
<dbReference type="Pfam" id="PF19420">
    <property type="entry name" value="DDAH_eukar"/>
    <property type="match status" value="1"/>
</dbReference>
<dbReference type="NCBIfam" id="NF045659">
    <property type="entry name" value="DiMArgaseDdahMtb"/>
    <property type="match status" value="1"/>
</dbReference>
<dbReference type="GO" id="GO:0016403">
    <property type="term" value="F:dimethylargininase activity"/>
    <property type="evidence" value="ECO:0007669"/>
    <property type="project" value="UniProtKB-EC"/>
</dbReference>
<evidence type="ECO:0000256" key="1">
    <source>
        <dbReference type="ARBA" id="ARBA00008532"/>
    </source>
</evidence>
<organism evidence="4">
    <name type="scientific">Nakamurella sp. A5-74</name>
    <dbReference type="NCBI Taxonomy" id="3158264"/>
    <lineage>
        <taxon>Bacteria</taxon>
        <taxon>Bacillati</taxon>
        <taxon>Actinomycetota</taxon>
        <taxon>Actinomycetes</taxon>
        <taxon>Nakamurellales</taxon>
        <taxon>Nakamurellaceae</taxon>
        <taxon>Nakamurella</taxon>
    </lineage>
</organism>
<dbReference type="EC" id="3.5.3.18" evidence="4"/>
<protein>
    <submittedName>
        <fullName evidence="4">Dimethylargininase</fullName>
        <ecNumber evidence="4">3.5.3.18</ecNumber>
    </submittedName>
</protein>
<name>A0AAU8DX37_9ACTN</name>
<dbReference type="SUPFAM" id="SSF55909">
    <property type="entry name" value="Pentein"/>
    <property type="match status" value="1"/>
</dbReference>
<feature type="active site" description="Proton donor" evidence="3">
    <location>
        <position position="176"/>
    </location>
</feature>
<evidence type="ECO:0000256" key="3">
    <source>
        <dbReference type="PIRSR" id="PIRSR633199-1"/>
    </source>
</evidence>
<dbReference type="AlphaFoldDB" id="A0AAU8DX37"/>
<feature type="active site" description="Nucleophile" evidence="3">
    <location>
        <position position="270"/>
    </location>
</feature>
<evidence type="ECO:0000313" key="4">
    <source>
        <dbReference type="EMBL" id="XCG65793.1"/>
    </source>
</evidence>
<dbReference type="PANTHER" id="PTHR12737:SF9">
    <property type="entry name" value="DIMETHYLARGININASE"/>
    <property type="match status" value="1"/>
</dbReference>
<sequence length="277" mass="30563">MTETSDSGTQQRIARPRRYLMCRPSQFDVTYEINAWMHSDVGVDRELALRQWENLRQAYLSLGHRVDVIEGEPGLPDMVFAANAGTVIGGVAVAARFLRPERQGEEAPYTEWFRSQFQSVVVPEFVNEGEGDYLWTGSKLLAASGFRTDPRAHDELATALGVEVVALELTSPYFYHLDTALAVLADDRIAYLPEAFSDASQAVLRRMYPDAVIATLADAQWFGLNATSDGLHVVVAEQAVTFQQDLAAVGYIPVPVDVSEFRKAGGGIKCCTLELRS</sequence>
<dbReference type="EMBL" id="CP159218">
    <property type="protein sequence ID" value="XCG65793.1"/>
    <property type="molecule type" value="Genomic_DNA"/>
</dbReference>
<dbReference type="PANTHER" id="PTHR12737">
    <property type="entry name" value="DIMETHYLARGININE DIMETHYLAMINOHYDROLASE"/>
    <property type="match status" value="1"/>
</dbReference>
<gene>
    <name evidence="4" type="primary">ddaH</name>
    <name evidence="4" type="ORF">ABLG96_06015</name>
</gene>
<accession>A0AAU8DX37</accession>
<proteinExistence type="inferred from homology"/>
<reference evidence="4" key="1">
    <citation type="submission" date="2024-05" db="EMBL/GenBank/DDBJ databases">
        <authorList>
            <person name="Cai S.Y."/>
            <person name="Jin L.M."/>
            <person name="Li H.R."/>
        </authorList>
    </citation>
    <scope>NUCLEOTIDE SEQUENCE</scope>
    <source>
        <strain evidence="4">A5-74</strain>
    </source>
</reference>
<dbReference type="GO" id="GO:0000052">
    <property type="term" value="P:citrulline metabolic process"/>
    <property type="evidence" value="ECO:0007669"/>
    <property type="project" value="TreeGrafter"/>
</dbReference>
<dbReference type="InterPro" id="IPR033199">
    <property type="entry name" value="DDAH-like"/>
</dbReference>
<dbReference type="GO" id="GO:0016597">
    <property type="term" value="F:amino acid binding"/>
    <property type="evidence" value="ECO:0007669"/>
    <property type="project" value="TreeGrafter"/>
</dbReference>
<dbReference type="Gene3D" id="3.75.10.10">
    <property type="entry name" value="L-arginine/glycine Amidinotransferase, Chain A"/>
    <property type="match status" value="1"/>
</dbReference>
<evidence type="ECO:0000256" key="2">
    <source>
        <dbReference type="ARBA" id="ARBA00022801"/>
    </source>
</evidence>
<comment type="similarity">
    <text evidence="1">Belongs to the DDAH family.</text>
</comment>
<keyword evidence="2 4" id="KW-0378">Hydrolase</keyword>
<dbReference type="RefSeq" id="WP_353651397.1">
    <property type="nucleotide sequence ID" value="NZ_CP159218.1"/>
</dbReference>
<dbReference type="GO" id="GO:0006525">
    <property type="term" value="P:arginine metabolic process"/>
    <property type="evidence" value="ECO:0007669"/>
    <property type="project" value="TreeGrafter"/>
</dbReference>